<dbReference type="CDD" id="cd06135">
    <property type="entry name" value="Orn"/>
    <property type="match status" value="1"/>
</dbReference>
<keyword evidence="4" id="KW-0269">Exonuclease</keyword>
<dbReference type="NCBIfam" id="NF003765">
    <property type="entry name" value="PRK05359.1"/>
    <property type="match status" value="1"/>
</dbReference>
<evidence type="ECO:0000256" key="6">
    <source>
        <dbReference type="SAM" id="MobiDB-lite"/>
    </source>
</evidence>
<organism evidence="8 9">
    <name type="scientific">Acrobeloides nanus</name>
    <dbReference type="NCBI Taxonomy" id="290746"/>
    <lineage>
        <taxon>Eukaryota</taxon>
        <taxon>Metazoa</taxon>
        <taxon>Ecdysozoa</taxon>
        <taxon>Nematoda</taxon>
        <taxon>Chromadorea</taxon>
        <taxon>Rhabditida</taxon>
        <taxon>Tylenchina</taxon>
        <taxon>Cephalobomorpha</taxon>
        <taxon>Cephaloboidea</taxon>
        <taxon>Cephalobidae</taxon>
        <taxon>Acrobeloides</taxon>
    </lineage>
</organism>
<reference evidence="9" key="1">
    <citation type="submission" date="2022-11" db="UniProtKB">
        <authorList>
            <consortium name="WormBaseParasite"/>
        </authorList>
    </citation>
    <scope>IDENTIFICATION</scope>
</reference>
<comment type="similarity">
    <text evidence="1">Belongs to the oligoribonuclease family.</text>
</comment>
<evidence type="ECO:0000256" key="1">
    <source>
        <dbReference type="ARBA" id="ARBA00009921"/>
    </source>
</evidence>
<dbReference type="InterPro" id="IPR022894">
    <property type="entry name" value="Oligoribonuclease"/>
</dbReference>
<keyword evidence="2" id="KW-0540">Nuclease</keyword>
<evidence type="ECO:0000259" key="7">
    <source>
        <dbReference type="SMART" id="SM00479"/>
    </source>
</evidence>
<evidence type="ECO:0000256" key="4">
    <source>
        <dbReference type="ARBA" id="ARBA00022839"/>
    </source>
</evidence>
<protein>
    <recommendedName>
        <fullName evidence="5">Probable oligoribonuclease</fullName>
    </recommendedName>
</protein>
<dbReference type="Proteomes" id="UP000887540">
    <property type="component" value="Unplaced"/>
</dbReference>
<keyword evidence="3" id="KW-0378">Hydrolase</keyword>
<name>A0A914EEN1_9BILA</name>
<evidence type="ECO:0000313" key="8">
    <source>
        <dbReference type="Proteomes" id="UP000887540"/>
    </source>
</evidence>
<feature type="domain" description="Exonuclease" evidence="7">
    <location>
        <begin position="10"/>
        <end position="184"/>
    </location>
</feature>
<dbReference type="InterPro" id="IPR012337">
    <property type="entry name" value="RNaseH-like_sf"/>
</dbReference>
<evidence type="ECO:0000256" key="2">
    <source>
        <dbReference type="ARBA" id="ARBA00022722"/>
    </source>
</evidence>
<dbReference type="SMART" id="SM00479">
    <property type="entry name" value="EXOIII"/>
    <property type="match status" value="1"/>
</dbReference>
<dbReference type="GO" id="GO:0000175">
    <property type="term" value="F:3'-5'-RNA exonuclease activity"/>
    <property type="evidence" value="ECO:0007669"/>
    <property type="project" value="InterPro"/>
</dbReference>
<dbReference type="InterPro" id="IPR013520">
    <property type="entry name" value="Ribonucl_H"/>
</dbReference>
<feature type="region of interest" description="Disordered" evidence="6">
    <location>
        <begin position="194"/>
        <end position="214"/>
    </location>
</feature>
<dbReference type="AlphaFoldDB" id="A0A914EEN1"/>
<accession>A0A914EEN1</accession>
<dbReference type="Pfam" id="PF00929">
    <property type="entry name" value="RNase_T"/>
    <property type="match status" value="1"/>
</dbReference>
<dbReference type="PANTHER" id="PTHR11046:SF0">
    <property type="entry name" value="OLIGORIBONUCLEASE, MITOCHONDRIAL"/>
    <property type="match status" value="1"/>
</dbReference>
<dbReference type="SUPFAM" id="SSF53098">
    <property type="entry name" value="Ribonuclease H-like"/>
    <property type="match status" value="1"/>
</dbReference>
<evidence type="ECO:0000256" key="3">
    <source>
        <dbReference type="ARBA" id="ARBA00022801"/>
    </source>
</evidence>
<keyword evidence="8" id="KW-1185">Reference proteome</keyword>
<dbReference type="Gene3D" id="3.30.420.10">
    <property type="entry name" value="Ribonuclease H-like superfamily/Ribonuclease H"/>
    <property type="match status" value="1"/>
</dbReference>
<dbReference type="GO" id="GO:0005739">
    <property type="term" value="C:mitochondrion"/>
    <property type="evidence" value="ECO:0007669"/>
    <property type="project" value="TreeGrafter"/>
</dbReference>
<dbReference type="PANTHER" id="PTHR11046">
    <property type="entry name" value="OLIGORIBONUCLEASE, MITOCHONDRIAL"/>
    <property type="match status" value="1"/>
</dbReference>
<sequence length="214" mass="25086">MLYFDFSHVFLVSVDCEMTGLDYNVNKICEIACIITEADLTVVDELSPIIIGMSKEDLVNMNAWCKKTFKKNGLLEKIQNSQITTAEAEEKVLQFLQKHTEKFTCALAGNSVNMDRVFIEREMPKVAKHFHYRTVDVSSFKEMIRRWYPQHFNSVPKKALLHRSLDDIRESIEELRWYHENFFKKPDELNHLLPEFSDEQDSPSKKKSRSSDDI</sequence>
<evidence type="ECO:0000313" key="9">
    <source>
        <dbReference type="WBParaSite" id="ACRNAN_scaffold752.g16214.t1"/>
    </source>
</evidence>
<evidence type="ECO:0000256" key="5">
    <source>
        <dbReference type="ARBA" id="ARBA00072681"/>
    </source>
</evidence>
<dbReference type="InterPro" id="IPR036397">
    <property type="entry name" value="RNaseH_sf"/>
</dbReference>
<dbReference type="GO" id="GO:0003676">
    <property type="term" value="F:nucleic acid binding"/>
    <property type="evidence" value="ECO:0007669"/>
    <property type="project" value="InterPro"/>
</dbReference>
<dbReference type="WBParaSite" id="ACRNAN_scaffold752.g16214.t1">
    <property type="protein sequence ID" value="ACRNAN_scaffold752.g16214.t1"/>
    <property type="gene ID" value="ACRNAN_scaffold752.g16214"/>
</dbReference>
<dbReference type="FunFam" id="3.30.420.10:FF:000003">
    <property type="entry name" value="Oligoribonuclease"/>
    <property type="match status" value="1"/>
</dbReference>
<proteinExistence type="inferred from homology"/>